<dbReference type="GO" id="GO:0016020">
    <property type="term" value="C:membrane"/>
    <property type="evidence" value="ECO:0007669"/>
    <property type="project" value="UniProtKB-SubCell"/>
</dbReference>
<feature type="transmembrane region" description="Helical" evidence="9">
    <location>
        <begin position="423"/>
        <end position="442"/>
    </location>
</feature>
<dbReference type="PANTHER" id="PTHR45649:SF6">
    <property type="entry name" value="GABA-SPECIFIC PERMEASE"/>
    <property type="match status" value="1"/>
</dbReference>
<feature type="transmembrane region" description="Helical" evidence="9">
    <location>
        <begin position="213"/>
        <end position="232"/>
    </location>
</feature>
<feature type="region of interest" description="Disordered" evidence="8">
    <location>
        <begin position="534"/>
        <end position="562"/>
    </location>
</feature>
<feature type="transmembrane region" description="Helical" evidence="9">
    <location>
        <begin position="174"/>
        <end position="193"/>
    </location>
</feature>
<evidence type="ECO:0000256" key="9">
    <source>
        <dbReference type="SAM" id="Phobius"/>
    </source>
</evidence>
<gene>
    <name evidence="10" type="ORF">NEOLI_003765</name>
</gene>
<dbReference type="EMBL" id="LXFE01001400">
    <property type="protein sequence ID" value="OLL23636.1"/>
    <property type="molecule type" value="Genomic_DNA"/>
</dbReference>
<feature type="transmembrane region" description="Helical" evidence="9">
    <location>
        <begin position="57"/>
        <end position="90"/>
    </location>
</feature>
<evidence type="ECO:0000256" key="7">
    <source>
        <dbReference type="ARBA" id="ARBA00023136"/>
    </source>
</evidence>
<evidence type="ECO:0000256" key="6">
    <source>
        <dbReference type="ARBA" id="ARBA00022989"/>
    </source>
</evidence>
<organism evidence="10 11">
    <name type="scientific">Neolecta irregularis (strain DAH-3)</name>
    <dbReference type="NCBI Taxonomy" id="1198029"/>
    <lineage>
        <taxon>Eukaryota</taxon>
        <taxon>Fungi</taxon>
        <taxon>Dikarya</taxon>
        <taxon>Ascomycota</taxon>
        <taxon>Taphrinomycotina</taxon>
        <taxon>Neolectales</taxon>
        <taxon>Neolectaceae</taxon>
        <taxon>Neolecta</taxon>
    </lineage>
</organism>
<feature type="transmembrane region" description="Helical" evidence="9">
    <location>
        <begin position="24"/>
        <end position="45"/>
    </location>
</feature>
<comment type="similarity">
    <text evidence="2">Belongs to the amino acid-polyamine-organocation (APC) superfamily.</text>
</comment>
<dbReference type="InterPro" id="IPR002293">
    <property type="entry name" value="AA/rel_permease1"/>
</dbReference>
<keyword evidence="4 9" id="KW-0812">Transmembrane</keyword>
<dbReference type="AlphaFoldDB" id="A0A1U7LLU5"/>
<evidence type="ECO:0000256" key="1">
    <source>
        <dbReference type="ARBA" id="ARBA00004141"/>
    </source>
</evidence>
<accession>A0A1U7LLU5</accession>
<keyword evidence="3" id="KW-0813">Transport</keyword>
<proteinExistence type="inferred from homology"/>
<dbReference type="OrthoDB" id="4476201at2759"/>
<dbReference type="PANTHER" id="PTHR45649">
    <property type="entry name" value="AMINO-ACID PERMEASE BAT1"/>
    <property type="match status" value="1"/>
</dbReference>
<evidence type="ECO:0000313" key="11">
    <source>
        <dbReference type="Proteomes" id="UP000186594"/>
    </source>
</evidence>
<comment type="subcellular location">
    <subcellularLocation>
        <location evidence="1">Membrane</location>
        <topology evidence="1">Multi-pass membrane protein</topology>
    </subcellularLocation>
</comment>
<feature type="transmembrane region" description="Helical" evidence="9">
    <location>
        <begin position="454"/>
        <end position="472"/>
    </location>
</feature>
<dbReference type="GO" id="GO:0006865">
    <property type="term" value="P:amino acid transport"/>
    <property type="evidence" value="ECO:0007669"/>
    <property type="project" value="UniProtKB-KW"/>
</dbReference>
<name>A0A1U7LLU5_NEOID</name>
<feature type="transmembrane region" description="Helical" evidence="9">
    <location>
        <begin position="102"/>
        <end position="125"/>
    </location>
</feature>
<keyword evidence="6 9" id="KW-1133">Transmembrane helix</keyword>
<evidence type="ECO:0000313" key="10">
    <source>
        <dbReference type="EMBL" id="OLL23636.1"/>
    </source>
</evidence>
<protein>
    <submittedName>
        <fullName evidence="10">GABA-specific permease</fullName>
    </submittedName>
</protein>
<dbReference type="STRING" id="1198029.A0A1U7LLU5"/>
<feature type="transmembrane region" description="Helical" evidence="9">
    <location>
        <begin position="357"/>
        <end position="378"/>
    </location>
</feature>
<evidence type="ECO:0000256" key="4">
    <source>
        <dbReference type="ARBA" id="ARBA00022692"/>
    </source>
</evidence>
<feature type="compositionally biased region" description="Low complexity" evidence="8">
    <location>
        <begin position="534"/>
        <end position="548"/>
    </location>
</feature>
<evidence type="ECO:0000256" key="8">
    <source>
        <dbReference type="SAM" id="MobiDB-lite"/>
    </source>
</evidence>
<reference evidence="10 11" key="1">
    <citation type="submission" date="2016-04" db="EMBL/GenBank/DDBJ databases">
        <title>Evolutionary innovation and constraint leading to complex multicellularity in the Ascomycota.</title>
        <authorList>
            <person name="Cisse O."/>
            <person name="Nguyen A."/>
            <person name="Hewitt D.A."/>
            <person name="Jedd G."/>
            <person name="Stajich J.E."/>
        </authorList>
    </citation>
    <scope>NUCLEOTIDE SEQUENCE [LARGE SCALE GENOMIC DNA]</scope>
    <source>
        <strain evidence="10 11">DAH-3</strain>
    </source>
</reference>
<dbReference type="Gene3D" id="1.20.1740.10">
    <property type="entry name" value="Amino acid/polyamine transporter I"/>
    <property type="match status" value="1"/>
</dbReference>
<evidence type="ECO:0000256" key="3">
    <source>
        <dbReference type="ARBA" id="ARBA00022448"/>
    </source>
</evidence>
<dbReference type="Pfam" id="PF13520">
    <property type="entry name" value="AA_permease_2"/>
    <property type="match status" value="1"/>
</dbReference>
<sequence>MSDPDEAVLAALGYRQDSRRTFTFIEIFGLAFSVIGLVPSISAVLTYSLPAGPAGLTIGWLVASIFINVVGLSIAELASSMPLSAGFYFWTYRLSDLHTARALSFIVGWSTSLAQITGLACVNWSASLSFSSLLTFVTEWKPPLLFTYLVFIGLQLLTGVICSVSRRPLARLQYVFITANLLLIGAFCISLPLCSPKLHTAKHVFTHFSHLTGYSKGLSFMISFLAPVWVIGSFDSSVNMAGEAKNASVTVPWSIAISTISASLLGFLLMTVIAFCVPSTFTSLLASPITPFSQMLFDILGRNGALVFLCATCVLQWMVGISILIVASKQMWIFSKDGGLPFSKYLSRLNTKRQTPILASWTIIFLSSLLGLICLCGTRASEALFSLAIAGSFAAYSLPIYARLRNPNLFNRGPFHLGVLSKSCHTISLLFMASTVIILLFPERPHPNWSQMNYSSIVIIFVAVLGLFYWFFPGYGARIWYTGPKPTAEELEEEEQEWKVLGGFLDEDEDDRPQMSVINEKAFHNEGADEIVDLSSLSSSPSPGSLDSTPCRPPSPGLRNEANVPWADTSELIEEDVLRIYESRNVSRAMSKAEVINDTSMDNIEVSEQDPLSGKGTSFVSEGLGEKTEEGLTPKASQAIWGWRSLQESIDNRYWELEKL</sequence>
<feature type="transmembrane region" description="Helical" evidence="9">
    <location>
        <begin position="384"/>
        <end position="402"/>
    </location>
</feature>
<evidence type="ECO:0000256" key="5">
    <source>
        <dbReference type="ARBA" id="ARBA00022970"/>
    </source>
</evidence>
<evidence type="ECO:0000256" key="2">
    <source>
        <dbReference type="ARBA" id="ARBA00009523"/>
    </source>
</evidence>
<dbReference type="Proteomes" id="UP000186594">
    <property type="component" value="Unassembled WGS sequence"/>
</dbReference>
<feature type="transmembrane region" description="Helical" evidence="9">
    <location>
        <begin position="306"/>
        <end position="327"/>
    </location>
</feature>
<keyword evidence="7 9" id="KW-0472">Membrane</keyword>
<dbReference type="GO" id="GO:0022857">
    <property type="term" value="F:transmembrane transporter activity"/>
    <property type="evidence" value="ECO:0007669"/>
    <property type="project" value="InterPro"/>
</dbReference>
<feature type="transmembrane region" description="Helical" evidence="9">
    <location>
        <begin position="145"/>
        <end position="162"/>
    </location>
</feature>
<feature type="transmembrane region" description="Helical" evidence="9">
    <location>
        <begin position="253"/>
        <end position="286"/>
    </location>
</feature>
<comment type="caution">
    <text evidence="10">The sequence shown here is derived from an EMBL/GenBank/DDBJ whole genome shotgun (WGS) entry which is preliminary data.</text>
</comment>
<keyword evidence="11" id="KW-1185">Reference proteome</keyword>
<keyword evidence="5" id="KW-0029">Amino-acid transport</keyword>